<evidence type="ECO:0000256" key="11">
    <source>
        <dbReference type="ARBA" id="ARBA00023268"/>
    </source>
</evidence>
<evidence type="ECO:0000256" key="14">
    <source>
        <dbReference type="PIRNR" id="PIRNR004491"/>
    </source>
</evidence>
<keyword evidence="8 14" id="KW-0418">Kinase</keyword>
<dbReference type="PIRSF" id="PIRSF004491">
    <property type="entry name" value="FAD_Synth"/>
    <property type="match status" value="1"/>
</dbReference>
<dbReference type="UniPathway" id="UPA00277">
    <property type="reaction ID" value="UER00407"/>
</dbReference>
<evidence type="ECO:0000256" key="9">
    <source>
        <dbReference type="ARBA" id="ARBA00022827"/>
    </source>
</evidence>
<dbReference type="GO" id="GO:0003919">
    <property type="term" value="F:FMN adenylyltransferase activity"/>
    <property type="evidence" value="ECO:0007669"/>
    <property type="project" value="UniProtKB-UniRule"/>
</dbReference>
<protein>
    <recommendedName>
        <fullName evidence="14">Riboflavin biosynthesis protein</fullName>
    </recommendedName>
    <domain>
        <recommendedName>
            <fullName evidence="14">Riboflavin kinase</fullName>
            <ecNumber evidence="14">2.7.1.26</ecNumber>
        </recommendedName>
        <alternativeName>
            <fullName evidence="14">Flavokinase</fullName>
        </alternativeName>
    </domain>
    <domain>
        <recommendedName>
            <fullName evidence="14">FMN adenylyltransferase</fullName>
            <ecNumber evidence="14">2.7.7.2</ecNumber>
        </recommendedName>
        <alternativeName>
            <fullName evidence="14">FAD pyrophosphorylase</fullName>
        </alternativeName>
        <alternativeName>
            <fullName evidence="14">FAD synthase</fullName>
        </alternativeName>
    </domain>
</protein>
<evidence type="ECO:0000259" key="15">
    <source>
        <dbReference type="SMART" id="SM00904"/>
    </source>
</evidence>
<dbReference type="Gene3D" id="2.40.30.30">
    <property type="entry name" value="Riboflavin kinase-like"/>
    <property type="match status" value="1"/>
</dbReference>
<feature type="domain" description="Riboflavin kinase" evidence="15">
    <location>
        <begin position="172"/>
        <end position="297"/>
    </location>
</feature>
<dbReference type="GO" id="GO:0009231">
    <property type="term" value="P:riboflavin biosynthetic process"/>
    <property type="evidence" value="ECO:0007669"/>
    <property type="project" value="InterPro"/>
</dbReference>
<evidence type="ECO:0000256" key="5">
    <source>
        <dbReference type="ARBA" id="ARBA00022679"/>
    </source>
</evidence>
<evidence type="ECO:0000256" key="2">
    <source>
        <dbReference type="ARBA" id="ARBA00005201"/>
    </source>
</evidence>
<keyword evidence="9 14" id="KW-0274">FAD</keyword>
<dbReference type="InterPro" id="IPR015865">
    <property type="entry name" value="Riboflavin_kinase_bac/euk"/>
</dbReference>
<dbReference type="InterPro" id="IPR023468">
    <property type="entry name" value="Riboflavin_kinase"/>
</dbReference>
<evidence type="ECO:0000256" key="6">
    <source>
        <dbReference type="ARBA" id="ARBA00022695"/>
    </source>
</evidence>
<gene>
    <name evidence="16" type="primary">ribF</name>
    <name evidence="16" type="ORF">C12CBH8_22530</name>
</gene>
<dbReference type="SUPFAM" id="SSF52374">
    <property type="entry name" value="Nucleotidylyl transferase"/>
    <property type="match status" value="1"/>
</dbReference>
<dbReference type="GO" id="GO:0005524">
    <property type="term" value="F:ATP binding"/>
    <property type="evidence" value="ECO:0007669"/>
    <property type="project" value="UniProtKB-UniRule"/>
</dbReference>
<comment type="catalytic activity">
    <reaction evidence="13 14">
        <text>FMN + ATP + H(+) = FAD + diphosphate</text>
        <dbReference type="Rhea" id="RHEA:17237"/>
        <dbReference type="ChEBI" id="CHEBI:15378"/>
        <dbReference type="ChEBI" id="CHEBI:30616"/>
        <dbReference type="ChEBI" id="CHEBI:33019"/>
        <dbReference type="ChEBI" id="CHEBI:57692"/>
        <dbReference type="ChEBI" id="CHEBI:58210"/>
        <dbReference type="EC" id="2.7.7.2"/>
    </reaction>
</comment>
<keyword evidence="7 14" id="KW-0547">Nucleotide-binding</keyword>
<evidence type="ECO:0000256" key="3">
    <source>
        <dbReference type="ARBA" id="ARBA00022630"/>
    </source>
</evidence>
<keyword evidence="17" id="KW-1185">Reference proteome</keyword>
<dbReference type="AlphaFoldDB" id="A0A7I8DAI5"/>
<dbReference type="GO" id="GO:0009398">
    <property type="term" value="P:FMN biosynthetic process"/>
    <property type="evidence" value="ECO:0007669"/>
    <property type="project" value="UniProtKB-UniRule"/>
</dbReference>
<dbReference type="Pfam" id="PF01687">
    <property type="entry name" value="Flavokinase"/>
    <property type="match status" value="1"/>
</dbReference>
<accession>A0A7I8DAI5</accession>
<organism evidence="16 17">
    <name type="scientific">Solibaculum mannosilyticum</name>
    <dbReference type="NCBI Taxonomy" id="2780922"/>
    <lineage>
        <taxon>Bacteria</taxon>
        <taxon>Bacillati</taxon>
        <taxon>Bacillota</taxon>
        <taxon>Clostridia</taxon>
        <taxon>Eubacteriales</taxon>
        <taxon>Oscillospiraceae</taxon>
        <taxon>Solibaculum</taxon>
    </lineage>
</organism>
<dbReference type="GO" id="GO:0006747">
    <property type="term" value="P:FAD biosynthetic process"/>
    <property type="evidence" value="ECO:0007669"/>
    <property type="project" value="UniProtKB-UniRule"/>
</dbReference>
<dbReference type="InterPro" id="IPR015864">
    <property type="entry name" value="FAD_synthase"/>
</dbReference>
<dbReference type="EC" id="2.7.1.26" evidence="14"/>
<comment type="pathway">
    <text evidence="2 14">Cofactor biosynthesis; FMN biosynthesis; FMN from riboflavin (ATP route): step 1/1.</text>
</comment>
<evidence type="ECO:0000256" key="13">
    <source>
        <dbReference type="ARBA" id="ARBA00049494"/>
    </source>
</evidence>
<dbReference type="CDD" id="cd02064">
    <property type="entry name" value="FAD_synthetase_N"/>
    <property type="match status" value="1"/>
</dbReference>
<evidence type="ECO:0000256" key="7">
    <source>
        <dbReference type="ARBA" id="ARBA00022741"/>
    </source>
</evidence>
<keyword evidence="10 14" id="KW-0067">ATP-binding</keyword>
<keyword evidence="11" id="KW-0511">Multifunctional enzyme</keyword>
<evidence type="ECO:0000313" key="17">
    <source>
        <dbReference type="Proteomes" id="UP000593890"/>
    </source>
</evidence>
<comment type="catalytic activity">
    <reaction evidence="12 14">
        <text>riboflavin + ATP = FMN + ADP + H(+)</text>
        <dbReference type="Rhea" id="RHEA:14357"/>
        <dbReference type="ChEBI" id="CHEBI:15378"/>
        <dbReference type="ChEBI" id="CHEBI:30616"/>
        <dbReference type="ChEBI" id="CHEBI:57986"/>
        <dbReference type="ChEBI" id="CHEBI:58210"/>
        <dbReference type="ChEBI" id="CHEBI:456216"/>
        <dbReference type="EC" id="2.7.1.26"/>
    </reaction>
</comment>
<evidence type="ECO:0000256" key="1">
    <source>
        <dbReference type="ARBA" id="ARBA00004726"/>
    </source>
</evidence>
<dbReference type="InterPro" id="IPR023465">
    <property type="entry name" value="Riboflavin_kinase_dom_sf"/>
</dbReference>
<keyword evidence="5 14" id="KW-0808">Transferase</keyword>
<dbReference type="PANTHER" id="PTHR22749">
    <property type="entry name" value="RIBOFLAVIN KINASE/FMN ADENYLYLTRANSFERASE"/>
    <property type="match status" value="1"/>
</dbReference>
<dbReference type="InterPro" id="IPR002606">
    <property type="entry name" value="Riboflavin_kinase_bac"/>
</dbReference>
<evidence type="ECO:0000256" key="12">
    <source>
        <dbReference type="ARBA" id="ARBA00047880"/>
    </source>
</evidence>
<dbReference type="InterPro" id="IPR014729">
    <property type="entry name" value="Rossmann-like_a/b/a_fold"/>
</dbReference>
<proteinExistence type="inferred from homology"/>
<dbReference type="EC" id="2.7.7.2" evidence="14"/>
<evidence type="ECO:0000256" key="10">
    <source>
        <dbReference type="ARBA" id="ARBA00022840"/>
    </source>
</evidence>
<dbReference type="SMART" id="SM00904">
    <property type="entry name" value="Flavokinase"/>
    <property type="match status" value="1"/>
</dbReference>
<dbReference type="SUPFAM" id="SSF82114">
    <property type="entry name" value="Riboflavin kinase-like"/>
    <property type="match status" value="1"/>
</dbReference>
<keyword evidence="6 14" id="KW-0548">Nucleotidyltransferase</keyword>
<dbReference type="Proteomes" id="UP000593890">
    <property type="component" value="Chromosome"/>
</dbReference>
<dbReference type="KEGG" id="sman:C12CBH8_22530"/>
<sequence>MKVIRQVPFYTNHTAVALGRFDGLHLGHQSVIGEAIRASKEGLTSCVFTFSRGPTDTSPMLMTPALTEQILGKMGVDILLAPPFDSMKDWSPEHFVSRFLHEQLGAKKVMCGFNYHFGAKAVGTPDHLRELCARYGIEVEVIGPIQECGLPISSTRIRRLVLQGDMPGAARLLGRPLLIDLPVIEGKKVGRLMGTPTINQRPPDRFVIPRRGVYASCCYVGGKWLPSVTNCGLRPTINSLEHPLLETWIPDFSGDLYGLTIPVALLEFLRPEKKFDDLDQLRDCIQQNGRDAARIAQQWTFDFVF</sequence>
<comment type="similarity">
    <text evidence="14">Belongs to the ribF family.</text>
</comment>
<evidence type="ECO:0000313" key="16">
    <source>
        <dbReference type="EMBL" id="BCI61614.1"/>
    </source>
</evidence>
<keyword evidence="3 14" id="KW-0285">Flavoprotein</keyword>
<dbReference type="PANTHER" id="PTHR22749:SF6">
    <property type="entry name" value="RIBOFLAVIN KINASE"/>
    <property type="match status" value="1"/>
</dbReference>
<evidence type="ECO:0000256" key="8">
    <source>
        <dbReference type="ARBA" id="ARBA00022777"/>
    </source>
</evidence>
<name>A0A7I8DAI5_9FIRM</name>
<dbReference type="UniPathway" id="UPA00276">
    <property type="reaction ID" value="UER00406"/>
</dbReference>
<dbReference type="EMBL" id="AP023321">
    <property type="protein sequence ID" value="BCI61614.1"/>
    <property type="molecule type" value="Genomic_DNA"/>
</dbReference>
<dbReference type="RefSeq" id="WP_215533279.1">
    <property type="nucleotide sequence ID" value="NZ_AP023321.1"/>
</dbReference>
<dbReference type="Gene3D" id="3.40.50.620">
    <property type="entry name" value="HUPs"/>
    <property type="match status" value="1"/>
</dbReference>
<reference evidence="17" key="1">
    <citation type="submission" date="2020-07" db="EMBL/GenBank/DDBJ databases">
        <title>Complete genome sequencing of Clostridia bacterium strain 12CBH8.</title>
        <authorList>
            <person name="Sakamoto M."/>
            <person name="Murakami T."/>
            <person name="Mori H."/>
        </authorList>
    </citation>
    <scope>NUCLEOTIDE SEQUENCE [LARGE SCALE GENOMIC DNA]</scope>
    <source>
        <strain evidence="17">12CBH8</strain>
    </source>
</reference>
<evidence type="ECO:0000256" key="4">
    <source>
        <dbReference type="ARBA" id="ARBA00022643"/>
    </source>
</evidence>
<keyword evidence="4 14" id="KW-0288">FMN</keyword>
<dbReference type="Pfam" id="PF06574">
    <property type="entry name" value="FAD_syn"/>
    <property type="match status" value="1"/>
</dbReference>
<dbReference type="GO" id="GO:0008531">
    <property type="term" value="F:riboflavin kinase activity"/>
    <property type="evidence" value="ECO:0007669"/>
    <property type="project" value="UniProtKB-UniRule"/>
</dbReference>
<comment type="pathway">
    <text evidence="1 14">Cofactor biosynthesis; FAD biosynthesis; FAD from FMN: step 1/1.</text>
</comment>